<dbReference type="EMBL" id="BAAALN010000009">
    <property type="protein sequence ID" value="GAA1243873.1"/>
    <property type="molecule type" value="Genomic_DNA"/>
</dbReference>
<protein>
    <submittedName>
        <fullName evidence="1">Uncharacterized protein</fullName>
    </submittedName>
</protein>
<organism evidence="1 2">
    <name type="scientific">Prauserella halophila</name>
    <dbReference type="NCBI Taxonomy" id="185641"/>
    <lineage>
        <taxon>Bacteria</taxon>
        <taxon>Bacillati</taxon>
        <taxon>Actinomycetota</taxon>
        <taxon>Actinomycetes</taxon>
        <taxon>Pseudonocardiales</taxon>
        <taxon>Pseudonocardiaceae</taxon>
        <taxon>Prauserella</taxon>
    </lineage>
</organism>
<dbReference type="Proteomes" id="UP001500653">
    <property type="component" value="Unassembled WGS sequence"/>
</dbReference>
<evidence type="ECO:0000313" key="1">
    <source>
        <dbReference type="EMBL" id="GAA1243873.1"/>
    </source>
</evidence>
<evidence type="ECO:0000313" key="2">
    <source>
        <dbReference type="Proteomes" id="UP001500653"/>
    </source>
</evidence>
<accession>A0ABN1WF08</accession>
<sequence>MYTTVRPSGVTAEISAAVSWSGEEFSYTGIVAVRTKCSPGWEGTLAVAVGARTAVSATVAAQARNRFLFRTRVL</sequence>
<keyword evidence="2" id="KW-1185">Reference proteome</keyword>
<gene>
    <name evidence="1" type="ORF">GCM10009676_31960</name>
</gene>
<proteinExistence type="predicted"/>
<comment type="caution">
    <text evidence="1">The sequence shown here is derived from an EMBL/GenBank/DDBJ whole genome shotgun (WGS) entry which is preliminary data.</text>
</comment>
<name>A0ABN1WF08_9PSEU</name>
<reference evidence="1 2" key="1">
    <citation type="journal article" date="2019" name="Int. J. Syst. Evol. Microbiol.">
        <title>The Global Catalogue of Microorganisms (GCM) 10K type strain sequencing project: providing services to taxonomists for standard genome sequencing and annotation.</title>
        <authorList>
            <consortium name="The Broad Institute Genomics Platform"/>
            <consortium name="The Broad Institute Genome Sequencing Center for Infectious Disease"/>
            <person name="Wu L."/>
            <person name="Ma J."/>
        </authorList>
    </citation>
    <scope>NUCLEOTIDE SEQUENCE [LARGE SCALE GENOMIC DNA]</scope>
    <source>
        <strain evidence="1 2">JCM 13023</strain>
    </source>
</reference>